<dbReference type="InterPro" id="IPR023214">
    <property type="entry name" value="HAD_sf"/>
</dbReference>
<evidence type="ECO:0000256" key="1">
    <source>
        <dbReference type="SAM" id="MobiDB-lite"/>
    </source>
</evidence>
<dbReference type="Proteomes" id="UP001250858">
    <property type="component" value="Chromosome"/>
</dbReference>
<feature type="region of interest" description="Disordered" evidence="1">
    <location>
        <begin position="41"/>
        <end position="75"/>
    </location>
</feature>
<dbReference type="Gene3D" id="3.40.50.1000">
    <property type="entry name" value="HAD superfamily/HAD-like"/>
    <property type="match status" value="1"/>
</dbReference>
<evidence type="ECO:0008006" key="4">
    <source>
        <dbReference type="Google" id="ProtNLM"/>
    </source>
</evidence>
<dbReference type="InterPro" id="IPR023198">
    <property type="entry name" value="PGP-like_dom2"/>
</dbReference>
<reference evidence="2 3" key="1">
    <citation type="submission" date="2023-09" db="EMBL/GenBank/DDBJ databases">
        <title>Complete genome of Streptomyces roseicoloratus T14.</title>
        <authorList>
            <person name="Bashizi T."/>
            <person name="Kim M.-J."/>
            <person name="Lee G."/>
            <person name="Tagele S.B."/>
            <person name="Shin J.-H."/>
        </authorList>
    </citation>
    <scope>NUCLEOTIDE SEQUENCE [LARGE SCALE GENOMIC DNA]</scope>
    <source>
        <strain evidence="2 3">T14</strain>
    </source>
</reference>
<accession>A0ABY9S2I8</accession>
<keyword evidence="3" id="KW-1185">Reference proteome</keyword>
<name>A0ABY9S2I8_9ACTN</name>
<evidence type="ECO:0000313" key="3">
    <source>
        <dbReference type="Proteomes" id="UP001250858"/>
    </source>
</evidence>
<gene>
    <name evidence="2" type="ORF">RGF97_31670</name>
</gene>
<dbReference type="RefSeq" id="WP_309549916.1">
    <property type="nucleotide sequence ID" value="NZ_CP133762.1"/>
</dbReference>
<organism evidence="2 3">
    <name type="scientific">Streptomyces roseicoloratus</name>
    <dbReference type="NCBI Taxonomy" id="2508722"/>
    <lineage>
        <taxon>Bacteria</taxon>
        <taxon>Bacillati</taxon>
        <taxon>Actinomycetota</taxon>
        <taxon>Actinomycetes</taxon>
        <taxon>Kitasatosporales</taxon>
        <taxon>Streptomycetaceae</taxon>
        <taxon>Streptomyces</taxon>
    </lineage>
</organism>
<dbReference type="SUPFAM" id="SSF56784">
    <property type="entry name" value="HAD-like"/>
    <property type="match status" value="1"/>
</dbReference>
<dbReference type="EMBL" id="CP133762">
    <property type="protein sequence ID" value="WMX48452.1"/>
    <property type="molecule type" value="Genomic_DNA"/>
</dbReference>
<evidence type="ECO:0000313" key="2">
    <source>
        <dbReference type="EMBL" id="WMX48452.1"/>
    </source>
</evidence>
<protein>
    <recommendedName>
        <fullName evidence="4">Hydrolase</fullName>
    </recommendedName>
</protein>
<proteinExistence type="predicted"/>
<sequence>MKGPPASSRPRGVVLDIDGVLLDSAVVHAAAWKTAFDACLGELGPEAGSGRRSTRTPSTGGSSTAGHGTTEPRRS</sequence>
<feature type="compositionally biased region" description="Low complexity" evidence="1">
    <location>
        <begin position="48"/>
        <end position="69"/>
    </location>
</feature>
<dbReference type="Gene3D" id="1.10.150.240">
    <property type="entry name" value="Putative phosphatase, domain 2"/>
    <property type="match status" value="1"/>
</dbReference>
<dbReference type="InterPro" id="IPR036412">
    <property type="entry name" value="HAD-like_sf"/>
</dbReference>